<accession>A0A939G614</accession>
<organism evidence="7 8">
    <name type="scientific">Fibrella aquatilis</name>
    <dbReference type="NCBI Taxonomy" id="2817059"/>
    <lineage>
        <taxon>Bacteria</taxon>
        <taxon>Pseudomonadati</taxon>
        <taxon>Bacteroidota</taxon>
        <taxon>Cytophagia</taxon>
        <taxon>Cytophagales</taxon>
        <taxon>Spirosomataceae</taxon>
        <taxon>Fibrella</taxon>
    </lineage>
</organism>
<evidence type="ECO:0000313" key="8">
    <source>
        <dbReference type="Proteomes" id="UP000664795"/>
    </source>
</evidence>
<dbReference type="GO" id="GO:0019825">
    <property type="term" value="F:oxygen binding"/>
    <property type="evidence" value="ECO:0007669"/>
    <property type="project" value="InterPro"/>
</dbReference>
<protein>
    <submittedName>
        <fullName evidence="7">Hemoglobin</fullName>
    </submittedName>
</protein>
<dbReference type="GO" id="GO:0005344">
    <property type="term" value="F:oxygen carrier activity"/>
    <property type="evidence" value="ECO:0007669"/>
    <property type="project" value="UniProtKB-KW"/>
</dbReference>
<proteinExistence type="inferred from homology"/>
<dbReference type="InterPro" id="IPR012292">
    <property type="entry name" value="Globin/Proto"/>
</dbReference>
<dbReference type="EMBL" id="JAFMYU010000004">
    <property type="protein sequence ID" value="MBO0930857.1"/>
    <property type="molecule type" value="Genomic_DNA"/>
</dbReference>
<dbReference type="PROSITE" id="PS01033">
    <property type="entry name" value="GLOBIN"/>
    <property type="match status" value="1"/>
</dbReference>
<dbReference type="GO" id="GO:0046872">
    <property type="term" value="F:metal ion binding"/>
    <property type="evidence" value="ECO:0007669"/>
    <property type="project" value="UniProtKB-KW"/>
</dbReference>
<dbReference type="PANTHER" id="PTHR43396:SF3">
    <property type="entry name" value="FLAVOHEMOPROTEIN"/>
    <property type="match status" value="1"/>
</dbReference>
<dbReference type="CDD" id="cd12131">
    <property type="entry name" value="HGbI-like"/>
    <property type="match status" value="1"/>
</dbReference>
<name>A0A939G614_9BACT</name>
<dbReference type="GO" id="GO:0071500">
    <property type="term" value="P:cellular response to nitrosative stress"/>
    <property type="evidence" value="ECO:0007669"/>
    <property type="project" value="TreeGrafter"/>
</dbReference>
<sequence>MTFQQIQLVKDSYQRVAALPADAVGQLFYGRLFGIAPEVRPLFIRTSVPEQSKKLLATFTYVITRLDQLDTVVADVEALARRHMHYGVQEHHYVVVGQALLWTLEQGLGSAWTPEVQAAWQACYTLLSDTMLNAVVDHKTNDDGKVAKSSPAVMLT</sequence>
<keyword evidence="1 5" id="KW-0349">Heme</keyword>
<keyword evidence="2 5" id="KW-0561">Oxygen transport</keyword>
<dbReference type="PANTHER" id="PTHR43396">
    <property type="entry name" value="FLAVOHEMOPROTEIN"/>
    <property type="match status" value="1"/>
</dbReference>
<keyword evidence="3" id="KW-0479">Metal-binding</keyword>
<dbReference type="Gene3D" id="1.10.490.10">
    <property type="entry name" value="Globins"/>
    <property type="match status" value="1"/>
</dbReference>
<keyword evidence="4" id="KW-0408">Iron</keyword>
<comment type="caution">
    <text evidence="7">The sequence shown here is derived from an EMBL/GenBank/DDBJ whole genome shotgun (WGS) entry which is preliminary data.</text>
</comment>
<keyword evidence="5" id="KW-0813">Transport</keyword>
<keyword evidence="8" id="KW-1185">Reference proteome</keyword>
<evidence type="ECO:0000256" key="4">
    <source>
        <dbReference type="ARBA" id="ARBA00023004"/>
    </source>
</evidence>
<evidence type="ECO:0000313" key="7">
    <source>
        <dbReference type="EMBL" id="MBO0930857.1"/>
    </source>
</evidence>
<dbReference type="GO" id="GO:0046210">
    <property type="term" value="P:nitric oxide catabolic process"/>
    <property type="evidence" value="ECO:0007669"/>
    <property type="project" value="TreeGrafter"/>
</dbReference>
<comment type="similarity">
    <text evidence="5">Belongs to the globin family.</text>
</comment>
<evidence type="ECO:0000256" key="5">
    <source>
        <dbReference type="RuleBase" id="RU000356"/>
    </source>
</evidence>
<feature type="domain" description="Globin" evidence="6">
    <location>
        <begin position="1"/>
        <end position="136"/>
    </location>
</feature>
<dbReference type="GO" id="GO:0020037">
    <property type="term" value="F:heme binding"/>
    <property type="evidence" value="ECO:0007669"/>
    <property type="project" value="InterPro"/>
</dbReference>
<dbReference type="InterPro" id="IPR009050">
    <property type="entry name" value="Globin-like_sf"/>
</dbReference>
<evidence type="ECO:0000259" key="6">
    <source>
        <dbReference type="PROSITE" id="PS01033"/>
    </source>
</evidence>
<dbReference type="AlphaFoldDB" id="A0A939G614"/>
<dbReference type="GO" id="GO:0008941">
    <property type="term" value="F:nitric oxide dioxygenase NAD(P)H activity"/>
    <property type="evidence" value="ECO:0007669"/>
    <property type="project" value="TreeGrafter"/>
</dbReference>
<gene>
    <name evidence="7" type="ORF">J2I48_07640</name>
</gene>
<dbReference type="Proteomes" id="UP000664795">
    <property type="component" value="Unassembled WGS sequence"/>
</dbReference>
<evidence type="ECO:0000256" key="2">
    <source>
        <dbReference type="ARBA" id="ARBA00022621"/>
    </source>
</evidence>
<evidence type="ECO:0000256" key="3">
    <source>
        <dbReference type="ARBA" id="ARBA00022723"/>
    </source>
</evidence>
<dbReference type="SUPFAM" id="SSF46458">
    <property type="entry name" value="Globin-like"/>
    <property type="match status" value="1"/>
</dbReference>
<dbReference type="InterPro" id="IPR000971">
    <property type="entry name" value="Globin"/>
</dbReference>
<dbReference type="Pfam" id="PF00042">
    <property type="entry name" value="Globin"/>
    <property type="match status" value="1"/>
</dbReference>
<dbReference type="GO" id="GO:0071949">
    <property type="term" value="F:FAD binding"/>
    <property type="evidence" value="ECO:0007669"/>
    <property type="project" value="TreeGrafter"/>
</dbReference>
<evidence type="ECO:0000256" key="1">
    <source>
        <dbReference type="ARBA" id="ARBA00022617"/>
    </source>
</evidence>
<reference evidence="7 8" key="1">
    <citation type="submission" date="2021-03" db="EMBL/GenBank/DDBJ databases">
        <title>Fibrella sp. HMF5036 genome sequencing and assembly.</title>
        <authorList>
            <person name="Kang H."/>
            <person name="Kim H."/>
            <person name="Bae S."/>
            <person name="Joh K."/>
        </authorList>
    </citation>
    <scope>NUCLEOTIDE SEQUENCE [LARGE SCALE GENOMIC DNA]</scope>
    <source>
        <strain evidence="7 8">HMF5036</strain>
    </source>
</reference>
<dbReference type="RefSeq" id="WP_207334804.1">
    <property type="nucleotide sequence ID" value="NZ_JAFMYU010000004.1"/>
</dbReference>